<organism evidence="7 8">
    <name type="scientific">Tractidigestivibacter scatoligenes</name>
    <name type="common">Olsenella scatoligenes</name>
    <dbReference type="NCBI Taxonomy" id="1299998"/>
    <lineage>
        <taxon>Bacteria</taxon>
        <taxon>Bacillati</taxon>
        <taxon>Actinomycetota</taxon>
        <taxon>Coriobacteriia</taxon>
        <taxon>Coriobacteriales</taxon>
        <taxon>Atopobiaceae</taxon>
        <taxon>Tractidigestivibacter</taxon>
    </lineage>
</organism>
<comment type="caution">
    <text evidence="7">The sequence shown here is derived from an EMBL/GenBank/DDBJ whole genome shotgun (WGS) entry which is preliminary data.</text>
</comment>
<evidence type="ECO:0000313" key="7">
    <source>
        <dbReference type="EMBL" id="KUH58279.1"/>
    </source>
</evidence>
<keyword evidence="3 6" id="KW-0812">Transmembrane</keyword>
<proteinExistence type="predicted"/>
<evidence type="ECO:0000256" key="3">
    <source>
        <dbReference type="ARBA" id="ARBA00022692"/>
    </source>
</evidence>
<keyword evidence="5 6" id="KW-0472">Membrane</keyword>
<evidence type="ECO:0000256" key="6">
    <source>
        <dbReference type="SAM" id="Phobius"/>
    </source>
</evidence>
<feature type="transmembrane region" description="Helical" evidence="6">
    <location>
        <begin position="260"/>
        <end position="280"/>
    </location>
</feature>
<dbReference type="EMBL" id="LOJF01000009">
    <property type="protein sequence ID" value="KUH58279.1"/>
    <property type="molecule type" value="Genomic_DNA"/>
</dbReference>
<evidence type="ECO:0000256" key="5">
    <source>
        <dbReference type="ARBA" id="ARBA00023136"/>
    </source>
</evidence>
<evidence type="ECO:0000256" key="4">
    <source>
        <dbReference type="ARBA" id="ARBA00022989"/>
    </source>
</evidence>
<dbReference type="NCBIfam" id="TIGR00765">
    <property type="entry name" value="yihY_not_rbn"/>
    <property type="match status" value="1"/>
</dbReference>
<reference evidence="7 8" key="1">
    <citation type="submission" date="2015-12" db="EMBL/GenBank/DDBJ databases">
        <title>Draft Genome Sequence of Olsenella scatoligenes SK9K4T; a Producer of 3-Methylindole- (skatole) and 4-Methylphenol- (p-cresol) Isolated from Pig Feces.</title>
        <authorList>
            <person name="Li X."/>
            <person name="Borg B."/>
            <person name="Canibe N."/>
        </authorList>
    </citation>
    <scope>NUCLEOTIDE SEQUENCE [LARGE SCALE GENOMIC DNA]</scope>
    <source>
        <strain evidence="7 8">SK9K4</strain>
    </source>
</reference>
<name>A0A100YV61_TRASO</name>
<comment type="subcellular location">
    <subcellularLocation>
        <location evidence="1">Cell membrane</location>
        <topology evidence="1">Multi-pass membrane protein</topology>
    </subcellularLocation>
</comment>
<keyword evidence="4 6" id="KW-1133">Transmembrane helix</keyword>
<keyword evidence="8" id="KW-1185">Reference proteome</keyword>
<feature type="transmembrane region" description="Helical" evidence="6">
    <location>
        <begin position="219"/>
        <end position="240"/>
    </location>
</feature>
<evidence type="ECO:0000313" key="8">
    <source>
        <dbReference type="Proteomes" id="UP000054078"/>
    </source>
</evidence>
<gene>
    <name evidence="7" type="ORF">AUL39_04480</name>
</gene>
<dbReference type="GO" id="GO:0005886">
    <property type="term" value="C:plasma membrane"/>
    <property type="evidence" value="ECO:0007669"/>
    <property type="project" value="UniProtKB-SubCell"/>
</dbReference>
<evidence type="ECO:0000256" key="2">
    <source>
        <dbReference type="ARBA" id="ARBA00022475"/>
    </source>
</evidence>
<dbReference type="PANTHER" id="PTHR30213:SF0">
    <property type="entry name" value="UPF0761 MEMBRANE PROTEIN YIHY"/>
    <property type="match status" value="1"/>
</dbReference>
<dbReference type="Proteomes" id="UP000054078">
    <property type="component" value="Unassembled WGS sequence"/>
</dbReference>
<feature type="transmembrane region" description="Helical" evidence="6">
    <location>
        <begin position="99"/>
        <end position="119"/>
    </location>
</feature>
<feature type="transmembrane region" description="Helical" evidence="6">
    <location>
        <begin position="41"/>
        <end position="62"/>
    </location>
</feature>
<sequence length="311" mass="35602">MGNDNSKDKTKASGPSPVATWVSGIVQEWNRRQFGMHASSVTYFYFLAIIPIFIFISVLLPFTDIGQSELIRAIDAVVPDIVNGFLDMVVTEAFQHASALIPLSVVSLLWTSIQGNMALLRGMNSAYNVEETRPYWMRLLISFVWTTILMLVFLTLMLLVFSGKIREFAETYLPGYHFPFRLLDFSALRIVLSMVIAWLFIAATYWFMPNGKRRFQDQLLGAALVAVAWFVLSEVFSVYVNHVNKFTAFYGTLGAFAISLFWMYCFFYILLAGGFVNCFFEKEIGQLMDHIGSRAFWIVRRIRRGVRKEGR</sequence>
<evidence type="ECO:0000256" key="1">
    <source>
        <dbReference type="ARBA" id="ARBA00004651"/>
    </source>
</evidence>
<evidence type="ECO:0008006" key="9">
    <source>
        <dbReference type="Google" id="ProtNLM"/>
    </source>
</evidence>
<dbReference type="Pfam" id="PF03631">
    <property type="entry name" value="Virul_fac_BrkB"/>
    <property type="match status" value="1"/>
</dbReference>
<feature type="transmembrane region" description="Helical" evidence="6">
    <location>
        <begin position="139"/>
        <end position="165"/>
    </location>
</feature>
<feature type="transmembrane region" description="Helical" evidence="6">
    <location>
        <begin position="185"/>
        <end position="207"/>
    </location>
</feature>
<accession>A0A100YV61</accession>
<keyword evidence="2" id="KW-1003">Cell membrane</keyword>
<dbReference type="PIRSF" id="PIRSF035875">
    <property type="entry name" value="RNase_BN"/>
    <property type="match status" value="1"/>
</dbReference>
<dbReference type="AlphaFoldDB" id="A0A100YV61"/>
<dbReference type="PANTHER" id="PTHR30213">
    <property type="entry name" value="INNER MEMBRANE PROTEIN YHJD"/>
    <property type="match status" value="1"/>
</dbReference>
<dbReference type="InterPro" id="IPR017039">
    <property type="entry name" value="Virul_fac_BrkB"/>
</dbReference>
<protein>
    <recommendedName>
        <fullName evidence="9">YihY/virulence factor BrkB family protein</fullName>
    </recommendedName>
</protein>